<keyword evidence="2" id="KW-0677">Repeat</keyword>
<evidence type="ECO:0000313" key="5">
    <source>
        <dbReference type="EMBL" id="CAF1152440.1"/>
    </source>
</evidence>
<dbReference type="InterPro" id="IPR015943">
    <property type="entry name" value="WD40/YVTN_repeat-like_dom_sf"/>
</dbReference>
<dbReference type="Proteomes" id="UP000663879">
    <property type="component" value="Unassembled WGS sequence"/>
</dbReference>
<organism evidence="5 6">
    <name type="scientific">Brachionus calyciflorus</name>
    <dbReference type="NCBI Taxonomy" id="104777"/>
    <lineage>
        <taxon>Eukaryota</taxon>
        <taxon>Metazoa</taxon>
        <taxon>Spiralia</taxon>
        <taxon>Gnathifera</taxon>
        <taxon>Rotifera</taxon>
        <taxon>Eurotatoria</taxon>
        <taxon>Monogononta</taxon>
        <taxon>Pseudotrocha</taxon>
        <taxon>Ploima</taxon>
        <taxon>Brachionidae</taxon>
        <taxon>Brachionus</taxon>
    </lineage>
</organism>
<dbReference type="PANTHER" id="PTHR19848">
    <property type="entry name" value="WD40 REPEAT PROTEIN"/>
    <property type="match status" value="1"/>
</dbReference>
<dbReference type="OrthoDB" id="674604at2759"/>
<evidence type="ECO:0000256" key="2">
    <source>
        <dbReference type="ARBA" id="ARBA00022737"/>
    </source>
</evidence>
<dbReference type="Pfam" id="PF00400">
    <property type="entry name" value="WD40"/>
    <property type="match status" value="2"/>
</dbReference>
<dbReference type="InterPro" id="IPR019775">
    <property type="entry name" value="WD40_repeat_CS"/>
</dbReference>
<feature type="repeat" description="WD" evidence="3">
    <location>
        <begin position="111"/>
        <end position="136"/>
    </location>
</feature>
<feature type="region of interest" description="Disordered" evidence="4">
    <location>
        <begin position="1"/>
        <end position="43"/>
    </location>
</feature>
<dbReference type="PROSITE" id="PS50082">
    <property type="entry name" value="WD_REPEATS_2"/>
    <property type="match status" value="2"/>
</dbReference>
<keyword evidence="6" id="KW-1185">Reference proteome</keyword>
<keyword evidence="1 3" id="KW-0853">WD repeat</keyword>
<dbReference type="EMBL" id="CAJNOC010012183">
    <property type="protein sequence ID" value="CAF1152440.1"/>
    <property type="molecule type" value="Genomic_DNA"/>
</dbReference>
<comment type="caution">
    <text evidence="5">The sequence shown here is derived from an EMBL/GenBank/DDBJ whole genome shotgun (WGS) entry which is preliminary data.</text>
</comment>
<dbReference type="PANTHER" id="PTHR19848:SF8">
    <property type="entry name" value="F-BOX AND WD REPEAT DOMAIN CONTAINING 7"/>
    <property type="match status" value="1"/>
</dbReference>
<proteinExistence type="predicted"/>
<feature type="repeat" description="WD" evidence="3">
    <location>
        <begin position="57"/>
        <end position="97"/>
    </location>
</feature>
<gene>
    <name evidence="5" type="ORF">OXX778_LOCUS23335</name>
</gene>
<dbReference type="InterPro" id="IPR036322">
    <property type="entry name" value="WD40_repeat_dom_sf"/>
</dbReference>
<sequence length="154" mass="17053">MFDINALSKKKKKVHDDDGDVDSDDLSSASEIDSDDTDKTKSKTDSTIIYGTLIQTLSDHTDVIIALTYLPNGYLASGSTDKRIIVWNPINGSKLKEIETGWVYSLSNIQNEYLASGSNDSTIKIWNTNDGTQTGHSDFEYPCQILGGEFKEYV</sequence>
<dbReference type="SUPFAM" id="SSF50978">
    <property type="entry name" value="WD40 repeat-like"/>
    <property type="match status" value="1"/>
</dbReference>
<dbReference type="PROSITE" id="PS50294">
    <property type="entry name" value="WD_REPEATS_REGION"/>
    <property type="match status" value="1"/>
</dbReference>
<evidence type="ECO:0000256" key="1">
    <source>
        <dbReference type="ARBA" id="ARBA00022574"/>
    </source>
</evidence>
<protein>
    <submittedName>
        <fullName evidence="5">Uncharacterized protein</fullName>
    </submittedName>
</protein>
<evidence type="ECO:0000313" key="6">
    <source>
        <dbReference type="Proteomes" id="UP000663879"/>
    </source>
</evidence>
<evidence type="ECO:0000256" key="3">
    <source>
        <dbReference type="PROSITE-ProRule" id="PRU00221"/>
    </source>
</evidence>
<reference evidence="5" key="1">
    <citation type="submission" date="2021-02" db="EMBL/GenBank/DDBJ databases">
        <authorList>
            <person name="Nowell W R."/>
        </authorList>
    </citation>
    <scope>NUCLEOTIDE SEQUENCE</scope>
    <source>
        <strain evidence="5">Ploen Becks lab</strain>
    </source>
</reference>
<name>A0A814STY5_9BILA</name>
<dbReference type="Gene3D" id="2.130.10.10">
    <property type="entry name" value="YVTN repeat-like/Quinoprotein amine dehydrogenase"/>
    <property type="match status" value="1"/>
</dbReference>
<accession>A0A814STY5</accession>
<dbReference type="PROSITE" id="PS00678">
    <property type="entry name" value="WD_REPEATS_1"/>
    <property type="match status" value="1"/>
</dbReference>
<evidence type="ECO:0000256" key="4">
    <source>
        <dbReference type="SAM" id="MobiDB-lite"/>
    </source>
</evidence>
<dbReference type="AlphaFoldDB" id="A0A814STY5"/>
<dbReference type="InterPro" id="IPR001680">
    <property type="entry name" value="WD40_rpt"/>
</dbReference>
<dbReference type="SMART" id="SM00320">
    <property type="entry name" value="WD40"/>
    <property type="match status" value="2"/>
</dbReference>